<sequence length="112" mass="12806">MMGPQQNQNDIYVLSSTFSIRGNGGRNHAPYVTGLRFLSQEIDPDNKERNPWFNIVFFFLALTFINRENEAERGLAITASTSHAKLEVVSQRCERLYEAAGVGLFVVYYELR</sequence>
<reference evidence="1 2" key="1">
    <citation type="journal article" date="2014" name="Agronomy (Basel)">
        <title>A Draft Genome Sequence for Ensete ventricosum, the Drought-Tolerant Tree Against Hunger.</title>
        <authorList>
            <person name="Harrison J."/>
            <person name="Moore K.A."/>
            <person name="Paszkiewicz K."/>
            <person name="Jones T."/>
            <person name="Grant M."/>
            <person name="Ambacheew D."/>
            <person name="Muzemil S."/>
            <person name="Studholme D.J."/>
        </authorList>
    </citation>
    <scope>NUCLEOTIDE SEQUENCE [LARGE SCALE GENOMIC DNA]</scope>
</reference>
<gene>
    <name evidence="1" type="ORF">B296_00049498</name>
</gene>
<evidence type="ECO:0000313" key="1">
    <source>
        <dbReference type="EMBL" id="RRT53938.1"/>
    </source>
</evidence>
<dbReference type="Proteomes" id="UP000287651">
    <property type="component" value="Unassembled WGS sequence"/>
</dbReference>
<name>A0A426YQE3_ENSVE</name>
<dbReference type="EMBL" id="AMZH03010863">
    <property type="protein sequence ID" value="RRT53938.1"/>
    <property type="molecule type" value="Genomic_DNA"/>
</dbReference>
<evidence type="ECO:0000313" key="2">
    <source>
        <dbReference type="Proteomes" id="UP000287651"/>
    </source>
</evidence>
<accession>A0A426YQE3</accession>
<comment type="caution">
    <text evidence="1">The sequence shown here is derived from an EMBL/GenBank/DDBJ whole genome shotgun (WGS) entry which is preliminary data.</text>
</comment>
<proteinExistence type="predicted"/>
<organism evidence="1 2">
    <name type="scientific">Ensete ventricosum</name>
    <name type="common">Abyssinian banana</name>
    <name type="synonym">Musa ensete</name>
    <dbReference type="NCBI Taxonomy" id="4639"/>
    <lineage>
        <taxon>Eukaryota</taxon>
        <taxon>Viridiplantae</taxon>
        <taxon>Streptophyta</taxon>
        <taxon>Embryophyta</taxon>
        <taxon>Tracheophyta</taxon>
        <taxon>Spermatophyta</taxon>
        <taxon>Magnoliopsida</taxon>
        <taxon>Liliopsida</taxon>
        <taxon>Zingiberales</taxon>
        <taxon>Musaceae</taxon>
        <taxon>Ensete</taxon>
    </lineage>
</organism>
<protein>
    <submittedName>
        <fullName evidence="1">Uncharacterized protein</fullName>
    </submittedName>
</protein>
<dbReference type="AlphaFoldDB" id="A0A426YQE3"/>